<accession>A0ABR3UU63</accession>
<feature type="compositionally biased region" description="Basic and acidic residues" evidence="1">
    <location>
        <begin position="83"/>
        <end position="97"/>
    </location>
</feature>
<evidence type="ECO:0000313" key="2">
    <source>
        <dbReference type="EMBL" id="KAL1799840.1"/>
    </source>
</evidence>
<comment type="caution">
    <text evidence="2">The sequence shown here is derived from an EMBL/GenBank/DDBJ whole genome shotgun (WGS) entry which is preliminary data.</text>
</comment>
<feature type="compositionally biased region" description="Polar residues" evidence="1">
    <location>
        <begin position="329"/>
        <end position="350"/>
    </location>
</feature>
<proteinExistence type="predicted"/>
<feature type="region of interest" description="Disordered" evidence="1">
    <location>
        <begin position="1"/>
        <end position="22"/>
    </location>
</feature>
<protein>
    <submittedName>
        <fullName evidence="2">Uncharacterized protein</fullName>
    </submittedName>
</protein>
<gene>
    <name evidence="2" type="ORF">ACET3X_000182</name>
</gene>
<feature type="compositionally biased region" description="Acidic residues" evidence="1">
    <location>
        <begin position="35"/>
        <end position="62"/>
    </location>
</feature>
<sequence>MSDYSSRKSSENPLSTPRVHKKVGYMNDALSEFLEEYDRSDDDECFGYEDDEDYDDIPSEDGQESHIESEATDELEQPYDYEGEQKHIDPEEHRRSTESFAGKTELEEFLSLLETITSNTNGDAAQNGFEQAHRSHEDMLSEPAGQTYAEIPESIGTASTSDKVQLAKTVKDGIDRCKQALEQSKAKLEHDIDDANQSFTAENDLINEWHERIKKQELILDKRKEIHVRLPTNQVVTPAHNALVEEDAKEGILIADSFSAIKAEKACIRDKLAGEIEKAEETYRKDCATLSVQIACFCNVAELFGIDLDTDLDEYTFYEPAAPVIRVQSSVQAQGPTSTRPRQSTTANANKRQRPTVPVNVVEDNCSDCGRLQEELLTARKKIERIQAAAPVPDMRKFIKHGEQILSELVQQRDSAAGVAAKERLDKQLSTETALEDLANEHARMKKIHTGIGHLWEHENQNIWQETFDLCRAELVRIKKEQQALENLDFRCEEKMDKRQWDSKQLLIKQIKFYDSLLRLARSHVVNHWGDRISSDSDSD</sequence>
<organism evidence="2 3">
    <name type="scientific">Alternaria dauci</name>
    <dbReference type="NCBI Taxonomy" id="48095"/>
    <lineage>
        <taxon>Eukaryota</taxon>
        <taxon>Fungi</taxon>
        <taxon>Dikarya</taxon>
        <taxon>Ascomycota</taxon>
        <taxon>Pezizomycotina</taxon>
        <taxon>Dothideomycetes</taxon>
        <taxon>Pleosporomycetidae</taxon>
        <taxon>Pleosporales</taxon>
        <taxon>Pleosporineae</taxon>
        <taxon>Pleosporaceae</taxon>
        <taxon>Alternaria</taxon>
        <taxon>Alternaria sect. Porri</taxon>
    </lineage>
</organism>
<keyword evidence="3" id="KW-1185">Reference proteome</keyword>
<dbReference type="GeneID" id="96080504"/>
<feature type="region of interest" description="Disordered" evidence="1">
    <location>
        <begin position="329"/>
        <end position="356"/>
    </location>
</feature>
<name>A0ABR3UU63_9PLEO</name>
<feature type="compositionally biased region" description="Acidic residues" evidence="1">
    <location>
        <begin position="70"/>
        <end position="82"/>
    </location>
</feature>
<reference evidence="2 3" key="1">
    <citation type="submission" date="2024-09" db="EMBL/GenBank/DDBJ databases">
        <title>T2T genomes of carrot and Alternaria dauci and their utility for understanding host-pathogen interaction during carrot leaf blight disease.</title>
        <authorList>
            <person name="Liu W."/>
            <person name="Xu S."/>
            <person name="Ou C."/>
            <person name="Liu X."/>
            <person name="Zhuang F."/>
            <person name="Deng X.W."/>
        </authorList>
    </citation>
    <scope>NUCLEOTIDE SEQUENCE [LARGE SCALE GENOMIC DNA]</scope>
    <source>
        <strain evidence="2 3">A2016</strain>
    </source>
</reference>
<feature type="compositionally biased region" description="Basic and acidic residues" evidence="1">
    <location>
        <begin position="1"/>
        <end position="10"/>
    </location>
</feature>
<dbReference type="Proteomes" id="UP001578633">
    <property type="component" value="Chromosome 1"/>
</dbReference>
<evidence type="ECO:0000313" key="3">
    <source>
        <dbReference type="Proteomes" id="UP001578633"/>
    </source>
</evidence>
<dbReference type="EMBL" id="JBHGVX010000001">
    <property type="protein sequence ID" value="KAL1799840.1"/>
    <property type="molecule type" value="Genomic_DNA"/>
</dbReference>
<feature type="region of interest" description="Disordered" evidence="1">
    <location>
        <begin position="35"/>
        <end position="100"/>
    </location>
</feature>
<evidence type="ECO:0000256" key="1">
    <source>
        <dbReference type="SAM" id="MobiDB-lite"/>
    </source>
</evidence>
<dbReference type="RefSeq" id="XP_069310424.1">
    <property type="nucleotide sequence ID" value="XM_069447138.1"/>
</dbReference>